<feature type="disulfide bond" description="Redox-active" evidence="9">
    <location>
        <begin position="41"/>
        <end position="46"/>
    </location>
</feature>
<evidence type="ECO:0000313" key="11">
    <source>
        <dbReference type="EMBL" id="BDI29903.1"/>
    </source>
</evidence>
<evidence type="ECO:0000256" key="2">
    <source>
        <dbReference type="ARBA" id="ARBA00022630"/>
    </source>
</evidence>
<evidence type="ECO:0000256" key="6">
    <source>
        <dbReference type="ARBA" id="ARBA00023157"/>
    </source>
</evidence>
<keyword evidence="6" id="KW-1015">Disulfide bond</keyword>
<feature type="binding site" evidence="8">
    <location>
        <position position="306"/>
    </location>
    <ligand>
        <name>FAD</name>
        <dbReference type="ChEBI" id="CHEBI:57692"/>
    </ligand>
</feature>
<dbReference type="PIRSF" id="PIRSF000350">
    <property type="entry name" value="Mercury_reductase_MerA"/>
    <property type="match status" value="1"/>
</dbReference>
<keyword evidence="2 10" id="KW-0285">Flavoprotein</keyword>
<keyword evidence="8" id="KW-0520">NAD</keyword>
<comment type="similarity">
    <text evidence="1 10">Belongs to the class-I pyridine nucleotide-disulfide oxidoreductase family.</text>
</comment>
<dbReference type="PRINTS" id="PR00411">
    <property type="entry name" value="PNDRDTASEI"/>
</dbReference>
<dbReference type="PANTHER" id="PTHR43014:SF2">
    <property type="entry name" value="MERCURIC REDUCTASE"/>
    <property type="match status" value="1"/>
</dbReference>
<gene>
    <name evidence="11" type="ORF">CCAX7_19540</name>
</gene>
<evidence type="ECO:0000256" key="3">
    <source>
        <dbReference type="ARBA" id="ARBA00022827"/>
    </source>
</evidence>
<dbReference type="InterPro" id="IPR023753">
    <property type="entry name" value="FAD/NAD-binding_dom"/>
</dbReference>
<dbReference type="Gene3D" id="3.50.50.60">
    <property type="entry name" value="FAD/NAD(P)-binding domain"/>
    <property type="match status" value="2"/>
</dbReference>
<evidence type="ECO:0000256" key="7">
    <source>
        <dbReference type="ARBA" id="ARBA00023284"/>
    </source>
</evidence>
<keyword evidence="5 10" id="KW-0560">Oxidoreductase</keyword>
<keyword evidence="12" id="KW-1185">Reference proteome</keyword>
<dbReference type="InterPro" id="IPR036188">
    <property type="entry name" value="FAD/NAD-bd_sf"/>
</dbReference>
<evidence type="ECO:0000256" key="9">
    <source>
        <dbReference type="PIRSR" id="PIRSR000350-4"/>
    </source>
</evidence>
<dbReference type="PROSITE" id="PS00837">
    <property type="entry name" value="ALADH_PNT_2"/>
    <property type="match status" value="1"/>
</dbReference>
<dbReference type="InterPro" id="IPR001100">
    <property type="entry name" value="Pyr_nuc-diS_OxRdtase"/>
</dbReference>
<dbReference type="SUPFAM" id="SSF55424">
    <property type="entry name" value="FAD/NAD-linked reductases, dimerisation (C-terminal) domain"/>
    <property type="match status" value="1"/>
</dbReference>
<feature type="binding site" evidence="8">
    <location>
        <position position="265"/>
    </location>
    <ligand>
        <name>NAD(+)</name>
        <dbReference type="ChEBI" id="CHEBI:57540"/>
    </ligand>
</feature>
<dbReference type="InterPro" id="IPR004099">
    <property type="entry name" value="Pyr_nucl-diS_OxRdtase_dimer"/>
</dbReference>
<dbReference type="Pfam" id="PF07992">
    <property type="entry name" value="Pyr_redox_2"/>
    <property type="match status" value="1"/>
</dbReference>
<proteinExistence type="inferred from homology"/>
<evidence type="ECO:0000256" key="8">
    <source>
        <dbReference type="PIRSR" id="PIRSR000350-3"/>
    </source>
</evidence>
<name>A0A402D2T0_9BACT</name>
<dbReference type="InterPro" id="IPR016156">
    <property type="entry name" value="FAD/NAD-linked_Rdtase_dimer_sf"/>
</dbReference>
<dbReference type="GO" id="GO:0016668">
    <property type="term" value="F:oxidoreductase activity, acting on a sulfur group of donors, NAD(P) as acceptor"/>
    <property type="evidence" value="ECO:0007669"/>
    <property type="project" value="InterPro"/>
</dbReference>
<evidence type="ECO:0000256" key="5">
    <source>
        <dbReference type="ARBA" id="ARBA00023002"/>
    </source>
</evidence>
<dbReference type="EMBL" id="AP025739">
    <property type="protein sequence ID" value="BDI29903.1"/>
    <property type="molecule type" value="Genomic_DNA"/>
</dbReference>
<evidence type="ECO:0000256" key="10">
    <source>
        <dbReference type="RuleBase" id="RU003691"/>
    </source>
</evidence>
<evidence type="ECO:0000256" key="4">
    <source>
        <dbReference type="ARBA" id="ARBA00022857"/>
    </source>
</evidence>
<dbReference type="GO" id="GO:0050660">
    <property type="term" value="F:flavin adenine dinucleotide binding"/>
    <property type="evidence" value="ECO:0007669"/>
    <property type="project" value="TreeGrafter"/>
</dbReference>
<dbReference type="KEGG" id="ccot:CCAX7_19540"/>
<feature type="binding site" evidence="8">
    <location>
        <begin position="178"/>
        <end position="185"/>
    </location>
    <ligand>
        <name>NAD(+)</name>
        <dbReference type="ChEBI" id="CHEBI:57540"/>
    </ligand>
</feature>
<dbReference type="OrthoDB" id="9786429at2"/>
<comment type="cofactor">
    <cofactor evidence="8">
        <name>FAD</name>
        <dbReference type="ChEBI" id="CHEBI:57692"/>
    </cofactor>
    <text evidence="8">Binds 1 FAD per subunit.</text>
</comment>
<keyword evidence="7 10" id="KW-0676">Redox-active center</keyword>
<dbReference type="GO" id="GO:0003955">
    <property type="term" value="F:NAD(P)H dehydrogenase (quinone) activity"/>
    <property type="evidence" value="ECO:0007669"/>
    <property type="project" value="TreeGrafter"/>
</dbReference>
<feature type="binding site" evidence="8">
    <location>
        <position position="50"/>
    </location>
    <ligand>
        <name>FAD</name>
        <dbReference type="ChEBI" id="CHEBI:57692"/>
    </ligand>
</feature>
<keyword evidence="4" id="KW-0521">NADP</keyword>
<organism evidence="11 12">
    <name type="scientific">Capsulimonas corticalis</name>
    <dbReference type="NCBI Taxonomy" id="2219043"/>
    <lineage>
        <taxon>Bacteria</taxon>
        <taxon>Bacillati</taxon>
        <taxon>Armatimonadota</taxon>
        <taxon>Armatimonadia</taxon>
        <taxon>Capsulimonadales</taxon>
        <taxon>Capsulimonadaceae</taxon>
        <taxon>Capsulimonas</taxon>
    </lineage>
</organism>
<dbReference type="SUPFAM" id="SSF51905">
    <property type="entry name" value="FAD/NAD(P)-binding domain"/>
    <property type="match status" value="1"/>
</dbReference>
<evidence type="ECO:0000256" key="1">
    <source>
        <dbReference type="ARBA" id="ARBA00007532"/>
    </source>
</evidence>
<dbReference type="InterPro" id="IPR012999">
    <property type="entry name" value="Pyr_OxRdtase_I_AS"/>
</dbReference>
<keyword evidence="8" id="KW-0547">Nucleotide-binding</keyword>
<dbReference type="Proteomes" id="UP000287394">
    <property type="component" value="Chromosome"/>
</dbReference>
<feature type="binding site" evidence="8">
    <location>
        <begin position="141"/>
        <end position="143"/>
    </location>
    <ligand>
        <name>FAD</name>
        <dbReference type="ChEBI" id="CHEBI:57692"/>
    </ligand>
</feature>
<protein>
    <submittedName>
        <fullName evidence="11">Oxidoreductase</fullName>
    </submittedName>
</protein>
<dbReference type="Pfam" id="PF02852">
    <property type="entry name" value="Pyr_redox_dim"/>
    <property type="match status" value="1"/>
</dbReference>
<sequence>MQMFDVGVIGAGSAGPKAARTAARMGASVVIFEESRIGGECLYTGCVPSKALLHSATLWNRILRAPEFGLPQYEGAALDFGAVMAHARRTIERVGAGDATESFTRAGIVTVCERASFVDPNTVIAGAHGERYQAKQWILCTGSRPSIPNIPGLEDAGCDTNRTVFGWTDLPRRIVVIGGGPIGCELGQVFARFGAQVTIILSGSRILERDDADAACVVSEMLAKDRIELRPKTTIERVERRGGEKVLHLRGGGEIVCDAILVAAGRRSNTEGVNLEAAGVRLAEHGRLKTDGALRTNVPHIWAAGDVATEYKFTHAVSYEGAVTATNAVNALRGEPPIKADYHVVPRVTYTDPELASVGLTPAMARQTHGAEMIDVSRFPFDALDRAIIDGATEGFAQIVSRHEDGAIIGAQIVGEHAGSLISEICLAMRSGLCAADIALTMHAYPTLPEAVEAAADGAAHAPLSPNIPRAMTD</sequence>
<accession>A0A402D2T0</accession>
<evidence type="ECO:0000313" key="12">
    <source>
        <dbReference type="Proteomes" id="UP000287394"/>
    </source>
</evidence>
<reference evidence="11 12" key="1">
    <citation type="journal article" date="2019" name="Int. J. Syst. Evol. Microbiol.">
        <title>Capsulimonas corticalis gen. nov., sp. nov., an aerobic capsulated bacterium, of a novel bacterial order, Capsulimonadales ord. nov., of the class Armatimonadia of the phylum Armatimonadetes.</title>
        <authorList>
            <person name="Li J."/>
            <person name="Kudo C."/>
            <person name="Tonouchi A."/>
        </authorList>
    </citation>
    <scope>NUCLEOTIDE SEQUENCE [LARGE SCALE GENOMIC DNA]</scope>
    <source>
        <strain evidence="11 12">AX-7</strain>
    </source>
</reference>
<dbReference type="Gene3D" id="3.30.390.30">
    <property type="match status" value="1"/>
</dbReference>
<dbReference type="InterPro" id="IPR008143">
    <property type="entry name" value="Ala_DH/PNT_CS2"/>
</dbReference>
<dbReference type="FunFam" id="3.30.390.30:FF:000001">
    <property type="entry name" value="Dihydrolipoyl dehydrogenase"/>
    <property type="match status" value="1"/>
</dbReference>
<dbReference type="PROSITE" id="PS00076">
    <property type="entry name" value="PYRIDINE_REDOX_1"/>
    <property type="match status" value="1"/>
</dbReference>
<keyword evidence="3 8" id="KW-0274">FAD</keyword>
<dbReference type="PRINTS" id="PR00368">
    <property type="entry name" value="FADPNR"/>
</dbReference>
<dbReference type="PANTHER" id="PTHR43014">
    <property type="entry name" value="MERCURIC REDUCTASE"/>
    <property type="match status" value="1"/>
</dbReference>
<dbReference type="AlphaFoldDB" id="A0A402D2T0"/>